<accession>A0A2R7YV41</accession>
<comment type="caution">
    <text evidence="2">The sequence shown here is derived from an EMBL/GenBank/DDBJ whole genome shotgun (WGS) entry which is preliminary data.</text>
</comment>
<proteinExistence type="predicted"/>
<feature type="transmembrane region" description="Helical" evidence="1">
    <location>
        <begin position="47"/>
        <end position="69"/>
    </location>
</feature>
<evidence type="ECO:0008006" key="4">
    <source>
        <dbReference type="Google" id="ProtNLM"/>
    </source>
</evidence>
<evidence type="ECO:0000256" key="1">
    <source>
        <dbReference type="SAM" id="Phobius"/>
    </source>
</evidence>
<protein>
    <recommendedName>
        <fullName evidence="4">Integral membrane protein</fullName>
    </recommendedName>
</protein>
<keyword evidence="1" id="KW-0472">Membrane</keyword>
<evidence type="ECO:0000313" key="3">
    <source>
        <dbReference type="Proteomes" id="UP000244867"/>
    </source>
</evidence>
<dbReference type="Proteomes" id="UP000244867">
    <property type="component" value="Unassembled WGS sequence"/>
</dbReference>
<organism evidence="2 3">
    <name type="scientific">Nocardioides currus</name>
    <dbReference type="NCBI Taxonomy" id="2133958"/>
    <lineage>
        <taxon>Bacteria</taxon>
        <taxon>Bacillati</taxon>
        <taxon>Actinomycetota</taxon>
        <taxon>Actinomycetes</taxon>
        <taxon>Propionibacteriales</taxon>
        <taxon>Nocardioidaceae</taxon>
        <taxon>Nocardioides</taxon>
    </lineage>
</organism>
<feature type="transmembrane region" description="Helical" evidence="1">
    <location>
        <begin position="75"/>
        <end position="94"/>
    </location>
</feature>
<keyword evidence="1" id="KW-1133">Transmembrane helix</keyword>
<sequence length="131" mass="13398">MPVSDERPAGAPAPLVTAAAVTAVEGLLLLALAVLEIASLTGGRLTMGLTTSLFFAAFGALLVACGWLITHGHTWARGPILLAQLIALGLAWNLRGGETTIISVALGIVALVVIAGMLHPQTIEAINRQDA</sequence>
<dbReference type="AlphaFoldDB" id="A0A2R7YV41"/>
<feature type="transmembrane region" description="Helical" evidence="1">
    <location>
        <begin position="12"/>
        <end position="35"/>
    </location>
</feature>
<gene>
    <name evidence="2" type="ORF">C7S10_14175</name>
</gene>
<evidence type="ECO:0000313" key="2">
    <source>
        <dbReference type="EMBL" id="PUA80280.1"/>
    </source>
</evidence>
<name>A0A2R7YV41_9ACTN</name>
<feature type="transmembrane region" description="Helical" evidence="1">
    <location>
        <begin position="101"/>
        <end position="119"/>
    </location>
</feature>
<keyword evidence="3" id="KW-1185">Reference proteome</keyword>
<keyword evidence="1" id="KW-0812">Transmembrane</keyword>
<dbReference type="EMBL" id="PYXZ01000006">
    <property type="protein sequence ID" value="PUA80280.1"/>
    <property type="molecule type" value="Genomic_DNA"/>
</dbReference>
<reference evidence="2 3" key="1">
    <citation type="submission" date="2018-03" db="EMBL/GenBank/DDBJ databases">
        <authorList>
            <person name="Keele B.F."/>
        </authorList>
    </citation>
    <scope>NUCLEOTIDE SEQUENCE [LARGE SCALE GENOMIC DNA]</scope>
    <source>
        <strain evidence="2 3">IB-3</strain>
    </source>
</reference>